<accession>A0A0D2A0I5</accession>
<evidence type="ECO:0000313" key="2">
    <source>
        <dbReference type="Proteomes" id="UP000053259"/>
    </source>
</evidence>
<keyword evidence="2" id="KW-1185">Reference proteome</keyword>
<dbReference type="InParanoid" id="A0A0D2A0I5"/>
<dbReference type="AlphaFoldDB" id="A0A0D2A0I5"/>
<dbReference type="RefSeq" id="XP_016210022.1">
    <property type="nucleotide sequence ID" value="XM_016362205.1"/>
</dbReference>
<sequence>MQRLRSCVTDVSATSYDGRADEHDHLTEHNLHVFEYGDVAQGSTQPTYPDISKHWDGVKSYNRERIFELKSGLREHAGSKRLSDSSDDYSNFFSDADAATELESSERRNSLKLYKEFGSTALPHERWHVVTMGWPDQAAALSHAQTTCNEELEANQRVEANQRAEALAAKVDMPILEQTHNIIEVDEDANNEEAYEVDITQFEQACRQVRTTRPGKFRIHRGSVTRIRK</sequence>
<dbReference type="EMBL" id="KN847567">
    <property type="protein sequence ID" value="KIW00153.1"/>
    <property type="molecule type" value="Genomic_DNA"/>
</dbReference>
<reference evidence="1 2" key="1">
    <citation type="submission" date="2015-01" db="EMBL/GenBank/DDBJ databases">
        <title>The Genome Sequence of Ochroconis gallopava CBS43764.</title>
        <authorList>
            <consortium name="The Broad Institute Genomics Platform"/>
            <person name="Cuomo C."/>
            <person name="de Hoog S."/>
            <person name="Gorbushina A."/>
            <person name="Stielow B."/>
            <person name="Teixiera M."/>
            <person name="Abouelleil A."/>
            <person name="Chapman S.B."/>
            <person name="Priest M."/>
            <person name="Young S.K."/>
            <person name="Wortman J."/>
            <person name="Nusbaum C."/>
            <person name="Birren B."/>
        </authorList>
    </citation>
    <scope>NUCLEOTIDE SEQUENCE [LARGE SCALE GENOMIC DNA]</scope>
    <source>
        <strain evidence="1 2">CBS 43764</strain>
    </source>
</reference>
<organism evidence="1 2">
    <name type="scientific">Verruconis gallopava</name>
    <dbReference type="NCBI Taxonomy" id="253628"/>
    <lineage>
        <taxon>Eukaryota</taxon>
        <taxon>Fungi</taxon>
        <taxon>Dikarya</taxon>
        <taxon>Ascomycota</taxon>
        <taxon>Pezizomycotina</taxon>
        <taxon>Dothideomycetes</taxon>
        <taxon>Pleosporomycetidae</taxon>
        <taxon>Venturiales</taxon>
        <taxon>Sympoventuriaceae</taxon>
        <taxon>Verruconis</taxon>
    </lineage>
</organism>
<dbReference type="GeneID" id="27316302"/>
<dbReference type="VEuPathDB" id="FungiDB:PV09_08329"/>
<gene>
    <name evidence="1" type="ORF">PV09_08329</name>
</gene>
<dbReference type="Proteomes" id="UP000053259">
    <property type="component" value="Unassembled WGS sequence"/>
</dbReference>
<evidence type="ECO:0000313" key="1">
    <source>
        <dbReference type="EMBL" id="KIW00153.1"/>
    </source>
</evidence>
<dbReference type="HOGENOM" id="CLU_1210603_0_0_1"/>
<protein>
    <submittedName>
        <fullName evidence="1">Uncharacterized protein</fullName>
    </submittedName>
</protein>
<proteinExistence type="predicted"/>
<name>A0A0D2A0I5_9PEZI</name>